<evidence type="ECO:0000259" key="4">
    <source>
        <dbReference type="PROSITE" id="PS51371"/>
    </source>
</evidence>
<dbReference type="AlphaFoldDB" id="A0A4V6WHT9"/>
<dbReference type="InterPro" id="IPR051257">
    <property type="entry name" value="Diverse_CBS-Domain"/>
</dbReference>
<evidence type="ECO:0000256" key="1">
    <source>
        <dbReference type="ARBA" id="ARBA00023122"/>
    </source>
</evidence>
<reference evidence="5 6" key="1">
    <citation type="submission" date="2019-04" db="EMBL/GenBank/DDBJ databases">
        <title>Streptomyces piniterrae sp. nov., a heliquinomycin-producing actinomycete isolated from rhizosphere soil of Pinus yunnanensis.</title>
        <authorList>
            <person name="Zhuang X."/>
            <person name="Zhao J."/>
        </authorList>
    </citation>
    <scope>NUCLEOTIDE SEQUENCE [LARGE SCALE GENOMIC DNA]</scope>
    <source>
        <strain evidence="6">jys28</strain>
    </source>
</reference>
<accession>A0A4V6WHT9</accession>
<dbReference type="OrthoDB" id="2111978at2"/>
<dbReference type="PANTHER" id="PTHR43080:SF29">
    <property type="entry name" value="OS02G0818000 PROTEIN"/>
    <property type="match status" value="1"/>
</dbReference>
<dbReference type="InterPro" id="IPR007055">
    <property type="entry name" value="BON_dom"/>
</dbReference>
<keyword evidence="6" id="KW-1185">Reference proteome</keyword>
<dbReference type="PROSITE" id="PS50914">
    <property type="entry name" value="BON"/>
    <property type="match status" value="1"/>
</dbReference>
<dbReference type="EMBL" id="SUMB01000001">
    <property type="protein sequence ID" value="TJZ58968.1"/>
    <property type="molecule type" value="Genomic_DNA"/>
</dbReference>
<comment type="caution">
    <text evidence="5">The sequence shown here is derived from an EMBL/GenBank/DDBJ whole genome shotgun (WGS) entry which is preliminary data.</text>
</comment>
<dbReference type="RefSeq" id="WP_136737920.1">
    <property type="nucleotide sequence ID" value="NZ_SUMB01000001.1"/>
</dbReference>
<protein>
    <submittedName>
        <fullName evidence="5">CBS domain-containing protein</fullName>
    </submittedName>
</protein>
<gene>
    <name evidence="5" type="ORF">FCH28_02115</name>
</gene>
<evidence type="ECO:0000313" key="5">
    <source>
        <dbReference type="EMBL" id="TJZ58968.1"/>
    </source>
</evidence>
<dbReference type="InterPro" id="IPR000644">
    <property type="entry name" value="CBS_dom"/>
</dbReference>
<evidence type="ECO:0000256" key="2">
    <source>
        <dbReference type="PROSITE-ProRule" id="PRU00703"/>
    </source>
</evidence>
<feature type="domain" description="CBS" evidence="4">
    <location>
        <begin position="10"/>
        <end position="67"/>
    </location>
</feature>
<organism evidence="5 6">
    <name type="scientific">Streptomyces piniterrae</name>
    <dbReference type="NCBI Taxonomy" id="2571125"/>
    <lineage>
        <taxon>Bacteria</taxon>
        <taxon>Bacillati</taxon>
        <taxon>Actinomycetota</taxon>
        <taxon>Actinomycetes</taxon>
        <taxon>Kitasatosporales</taxon>
        <taxon>Streptomycetaceae</taxon>
        <taxon>Streptomyces</taxon>
    </lineage>
</organism>
<dbReference type="PROSITE" id="PS51371">
    <property type="entry name" value="CBS"/>
    <property type="match status" value="2"/>
</dbReference>
<dbReference type="InterPro" id="IPR046342">
    <property type="entry name" value="CBS_dom_sf"/>
</dbReference>
<proteinExistence type="predicted"/>
<dbReference type="Proteomes" id="UP000308697">
    <property type="component" value="Unassembled WGS sequence"/>
</dbReference>
<dbReference type="Pfam" id="PF00571">
    <property type="entry name" value="CBS"/>
    <property type="match status" value="2"/>
</dbReference>
<name>A0A4V6WHT9_9ACTN</name>
<dbReference type="SMART" id="SM00116">
    <property type="entry name" value="CBS"/>
    <property type="match status" value="2"/>
</dbReference>
<dbReference type="PIRSF" id="PIRSF036990">
    <property type="entry name" value="UCP036990_CBS_BON"/>
    <property type="match status" value="1"/>
</dbReference>
<feature type="domain" description="CBS" evidence="4">
    <location>
        <begin position="75"/>
        <end position="135"/>
    </location>
</feature>
<evidence type="ECO:0000259" key="3">
    <source>
        <dbReference type="PROSITE" id="PS50914"/>
    </source>
</evidence>
<dbReference type="Pfam" id="PF04972">
    <property type="entry name" value="BON"/>
    <property type="match status" value="1"/>
</dbReference>
<evidence type="ECO:0000313" key="6">
    <source>
        <dbReference type="Proteomes" id="UP000308697"/>
    </source>
</evidence>
<dbReference type="SUPFAM" id="SSF54631">
    <property type="entry name" value="CBS-domain pair"/>
    <property type="match status" value="1"/>
</dbReference>
<feature type="domain" description="BON" evidence="3">
    <location>
        <begin position="128"/>
        <end position="197"/>
    </location>
</feature>
<keyword evidence="1 2" id="KW-0129">CBS domain</keyword>
<dbReference type="Gene3D" id="3.10.580.10">
    <property type="entry name" value="CBS-domain"/>
    <property type="match status" value="1"/>
</dbReference>
<dbReference type="Gene3D" id="3.30.1340.30">
    <property type="match status" value="1"/>
</dbReference>
<dbReference type="PANTHER" id="PTHR43080">
    <property type="entry name" value="CBS DOMAIN-CONTAINING PROTEIN CBSX3, MITOCHONDRIAL"/>
    <property type="match status" value="1"/>
</dbReference>
<sequence>MKHRRVGSVMTGDVVRAWRTTPRKDVESWLDTYDISGLPVVDTDDKVIGVVSTTDLRLTRQRTGSDEPPTAGELMSAPAVTVRADDSLVRAARFMAEHRIERLPVVDEEARLVGIVTRRDLLRIFLRTDGEIRDEVIDEVMVRALWLTPQTVEVAVHDGVVTLRGRLENSADVGIAVSMTRQIDGVVGVVNRLTNLRAGPPLRG</sequence>
<dbReference type="InterPro" id="IPR017080">
    <property type="entry name" value="UCP036990_CBS_BON"/>
</dbReference>